<evidence type="ECO:0000256" key="4">
    <source>
        <dbReference type="ARBA" id="ARBA00022827"/>
    </source>
</evidence>
<dbReference type="GO" id="GO:0050660">
    <property type="term" value="F:flavin adenine dinucleotide binding"/>
    <property type="evidence" value="ECO:0007669"/>
    <property type="project" value="InterPro"/>
</dbReference>
<dbReference type="Proteomes" id="UP000677228">
    <property type="component" value="Unassembled WGS sequence"/>
</dbReference>
<dbReference type="Gene3D" id="3.50.50.60">
    <property type="entry name" value="FAD/NAD(P)-binding domain"/>
    <property type="match status" value="2"/>
</dbReference>
<dbReference type="GO" id="GO:0050661">
    <property type="term" value="F:NADP binding"/>
    <property type="evidence" value="ECO:0007669"/>
    <property type="project" value="InterPro"/>
</dbReference>
<evidence type="ECO:0000256" key="1">
    <source>
        <dbReference type="ARBA" id="ARBA00001974"/>
    </source>
</evidence>
<dbReference type="Proteomes" id="UP000682733">
    <property type="component" value="Unassembled WGS sequence"/>
</dbReference>
<dbReference type="FunFam" id="3.50.50.60:FF:000023">
    <property type="entry name" value="Dimethylaniline monooxygenase [N-oxide-forming]"/>
    <property type="match status" value="1"/>
</dbReference>
<keyword evidence="7 8" id="KW-0503">Monooxygenase</keyword>
<gene>
    <name evidence="10" type="ORF">OVA965_LOCUS32406</name>
    <name evidence="11" type="ORF">TMI583_LOCUS33264</name>
</gene>
<comment type="subcellular location">
    <subcellularLocation>
        <location evidence="7">Endoplasmic reticulum membrane</location>
    </subcellularLocation>
</comment>
<evidence type="ECO:0000313" key="12">
    <source>
        <dbReference type="Proteomes" id="UP000677228"/>
    </source>
</evidence>
<dbReference type="GO" id="GO:0004499">
    <property type="term" value="F:N,N-dimethylaniline monooxygenase activity"/>
    <property type="evidence" value="ECO:0007669"/>
    <property type="project" value="UniProtKB-UniRule"/>
</dbReference>
<evidence type="ECO:0000313" key="11">
    <source>
        <dbReference type="EMBL" id="CAF4195321.1"/>
    </source>
</evidence>
<keyword evidence="7" id="KW-0256">Endoplasmic reticulum</keyword>
<evidence type="ECO:0000256" key="7">
    <source>
        <dbReference type="PIRNR" id="PIRNR000332"/>
    </source>
</evidence>
<dbReference type="InterPro" id="IPR000960">
    <property type="entry name" value="Flavin_mOase"/>
</dbReference>
<keyword evidence="9" id="KW-1133">Transmembrane helix</keyword>
<proteinExistence type="inferred from homology"/>
<keyword evidence="7 9" id="KW-0472">Membrane</keyword>
<comment type="cofactor">
    <cofactor evidence="1 7 8">
        <name>FAD</name>
        <dbReference type="ChEBI" id="CHEBI:57692"/>
    </cofactor>
</comment>
<dbReference type="PIRSF" id="PIRSF000332">
    <property type="entry name" value="FMO"/>
    <property type="match status" value="1"/>
</dbReference>
<keyword evidence="4 7" id="KW-0274">FAD</keyword>
<accession>A0A8S2F3S2</accession>
<dbReference type="InterPro" id="IPR036188">
    <property type="entry name" value="FAD/NAD-bd_sf"/>
</dbReference>
<sequence>MSGDCHKLHVGIIGCGCSGLVTCKELLDEGHTSTIFEKSNCLGGLYTEAYQEGVFVSSHLITMFGDFVGKNADILEHPRMLTFSEYVEYLNDYAEHFHLNKYIKFQTEVKSVWKDNSINKWKICVSENEDEIYIFDRIAICSGVYKTKNLPIFKNQELFQGKIKHLKDIRLYEEFSNKYTCIVGSGESASDMILSAAKYGKKAYLSIRNDHGFLIPRYIHGTEYGPADLDASRAHHSIPRAWGVLHTYIDLLNSLFKLYIRCLIYQNGRLTEQDQIRRTGIYMNLKQVHTSNIWTTFGTKNSNLVEALVTYKHKCQRKPGIRELTTNSIIFDDDTEEYVDEIVCCTGFKNSFKFLEESYDSNLKRIAKEATVAHNLYKHCIHPDIGDELIWIGFARPSLGAVPPVIELQARWFALLCSNKCKLPTKTVMLQEIQKYVKYLKWQFTPARINRITTLTDYLIYTDDLSRIIGCRPNFVKIFFTDPKLWLKLMCGALMNAHYRLTGPHSKPKEARRIILEAKWVKQPNFLYLFMLICYAFWWLIFGIESCKPASWYQL</sequence>
<feature type="transmembrane region" description="Helical" evidence="9">
    <location>
        <begin position="526"/>
        <end position="544"/>
    </location>
</feature>
<dbReference type="SUPFAM" id="SSF51905">
    <property type="entry name" value="FAD/NAD(P)-binding domain"/>
    <property type="match status" value="2"/>
</dbReference>
<evidence type="ECO:0000256" key="5">
    <source>
        <dbReference type="ARBA" id="ARBA00022857"/>
    </source>
</evidence>
<keyword evidence="6 7" id="KW-0560">Oxidoreductase</keyword>
<dbReference type="EMBL" id="CAJOBA010046927">
    <property type="protein sequence ID" value="CAF4195321.1"/>
    <property type="molecule type" value="Genomic_DNA"/>
</dbReference>
<reference evidence="10" key="1">
    <citation type="submission" date="2021-02" db="EMBL/GenBank/DDBJ databases">
        <authorList>
            <person name="Nowell W R."/>
        </authorList>
    </citation>
    <scope>NUCLEOTIDE SEQUENCE</scope>
</reference>
<name>A0A8S2F3S2_9BILA</name>
<comment type="caution">
    <text evidence="10">The sequence shown here is derived from an EMBL/GenBank/DDBJ whole genome shotgun (WGS) entry which is preliminary data.</text>
</comment>
<evidence type="ECO:0000256" key="3">
    <source>
        <dbReference type="ARBA" id="ARBA00022630"/>
    </source>
</evidence>
<keyword evidence="3 7" id="KW-0285">Flavoprotein</keyword>
<dbReference type="AlphaFoldDB" id="A0A8S2F3S2"/>
<evidence type="ECO:0000256" key="8">
    <source>
        <dbReference type="RuleBase" id="RU361177"/>
    </source>
</evidence>
<dbReference type="PANTHER" id="PTHR23023">
    <property type="entry name" value="DIMETHYLANILINE MONOOXYGENASE"/>
    <property type="match status" value="1"/>
</dbReference>
<dbReference type="EC" id="1.-.-.-" evidence="8"/>
<dbReference type="InterPro" id="IPR050346">
    <property type="entry name" value="FMO-like"/>
</dbReference>
<dbReference type="EMBL" id="CAJNOK010025226">
    <property type="protein sequence ID" value="CAF1387497.1"/>
    <property type="molecule type" value="Genomic_DNA"/>
</dbReference>
<evidence type="ECO:0000256" key="9">
    <source>
        <dbReference type="SAM" id="Phobius"/>
    </source>
</evidence>
<dbReference type="PRINTS" id="PR00370">
    <property type="entry name" value="FMOXYGENASE"/>
</dbReference>
<comment type="similarity">
    <text evidence="2 7 8">Belongs to the FMO family.</text>
</comment>
<keyword evidence="9" id="KW-0812">Transmembrane</keyword>
<evidence type="ECO:0000256" key="2">
    <source>
        <dbReference type="ARBA" id="ARBA00009183"/>
    </source>
</evidence>
<keyword evidence="5 7" id="KW-0521">NADP</keyword>
<dbReference type="GO" id="GO:0005789">
    <property type="term" value="C:endoplasmic reticulum membrane"/>
    <property type="evidence" value="ECO:0007669"/>
    <property type="project" value="UniProtKB-SubCell"/>
</dbReference>
<organism evidence="10 12">
    <name type="scientific">Didymodactylos carnosus</name>
    <dbReference type="NCBI Taxonomy" id="1234261"/>
    <lineage>
        <taxon>Eukaryota</taxon>
        <taxon>Metazoa</taxon>
        <taxon>Spiralia</taxon>
        <taxon>Gnathifera</taxon>
        <taxon>Rotifera</taxon>
        <taxon>Eurotatoria</taxon>
        <taxon>Bdelloidea</taxon>
        <taxon>Philodinida</taxon>
        <taxon>Philodinidae</taxon>
        <taxon>Didymodactylos</taxon>
    </lineage>
</organism>
<dbReference type="InterPro" id="IPR020946">
    <property type="entry name" value="Flavin_mOase-like"/>
</dbReference>
<evidence type="ECO:0000256" key="6">
    <source>
        <dbReference type="ARBA" id="ARBA00023002"/>
    </source>
</evidence>
<evidence type="ECO:0000313" key="10">
    <source>
        <dbReference type="EMBL" id="CAF1387497.1"/>
    </source>
</evidence>
<protein>
    <recommendedName>
        <fullName evidence="8">Flavin-containing monooxygenase</fullName>
        <ecNumber evidence="8">1.-.-.-</ecNumber>
    </recommendedName>
</protein>
<dbReference type="Pfam" id="PF00743">
    <property type="entry name" value="FMO-like"/>
    <property type="match status" value="2"/>
</dbReference>